<evidence type="ECO:0000256" key="3">
    <source>
        <dbReference type="ARBA" id="ARBA00022519"/>
    </source>
</evidence>
<dbReference type="Pfam" id="PF00884">
    <property type="entry name" value="Sulfatase"/>
    <property type="match status" value="1"/>
</dbReference>
<dbReference type="NCBIfam" id="NF028537">
    <property type="entry name" value="P_eth_NH2_trans"/>
    <property type="match status" value="1"/>
</dbReference>
<evidence type="ECO:0000256" key="4">
    <source>
        <dbReference type="ARBA" id="ARBA00022679"/>
    </source>
</evidence>
<feature type="transmembrane region" description="Helical" evidence="8">
    <location>
        <begin position="117"/>
        <end position="138"/>
    </location>
</feature>
<keyword evidence="4 11" id="KW-0808">Transferase</keyword>
<feature type="domain" description="Phosphoethanolamine transferase N-terminal" evidence="10">
    <location>
        <begin position="55"/>
        <end position="201"/>
    </location>
</feature>
<dbReference type="EMBL" id="JAUSUW010000002">
    <property type="protein sequence ID" value="MDQ0419688.1"/>
    <property type="molecule type" value="Genomic_DNA"/>
</dbReference>
<feature type="transmembrane region" description="Helical" evidence="8">
    <location>
        <begin position="45"/>
        <end position="64"/>
    </location>
</feature>
<keyword evidence="5 8" id="KW-0812">Transmembrane</keyword>
<dbReference type="InterPro" id="IPR000917">
    <property type="entry name" value="Sulfatase_N"/>
</dbReference>
<evidence type="ECO:0000256" key="6">
    <source>
        <dbReference type="ARBA" id="ARBA00022989"/>
    </source>
</evidence>
<comment type="subcellular location">
    <subcellularLocation>
        <location evidence="1">Cell inner membrane</location>
        <topology evidence="1">Multi-pass membrane protein</topology>
    </subcellularLocation>
</comment>
<keyword evidence="3" id="KW-0997">Cell inner membrane</keyword>
<sequence>MFKTLLNFRPRMRSEWLSVLTAVYLLLFMNGTFWAKSSVYLKGDGLTLFALGIGLLAAFIALIVTFSAKYLIKPALILLIFAGVAGAWFMDRFGIIIDGEMIRNAMETNQAEAGHLITSAFILHMVLFGILPSLFIAAVDIEHRPILKKVAVNMMIILPCLVVFGLAGLSNSGTFIFNIRQHRDWFRTLNPVFPMASAAGFFIGESKEQTIVVQPLGTDAKVVEEAAAGHRKPRVTVVVVGETARAMNFQLGGYQRETNPELSKRDIVYFTDTSSCGTATAVSVPCMFSVFGRTDYSHAKAMATEDLMDVLAHAGIKTEWWDNNTGDKHVADRIRKTDFFKSNDPRFCSGGECLDQILVDGLDTWLDKVDGDAVLVLHQLGNHGPAYYLRYPSEFGKFLPDCRSVDFDTCTPETITNAYDNALLYTDHILSEVIDKLGSHGDRLDTAMIYMSDHGESLGENGLYLHGAPYLFAPKEQTHVPFVLWTSPGLRLATGIDKPCLSAKADEPHSHDNLFHSVLGLMRVKTSVYDPALDIFAACRSGVSS</sequence>
<evidence type="ECO:0000256" key="5">
    <source>
        <dbReference type="ARBA" id="ARBA00022692"/>
    </source>
</evidence>
<evidence type="ECO:0000313" key="12">
    <source>
        <dbReference type="Proteomes" id="UP001238496"/>
    </source>
</evidence>
<evidence type="ECO:0000259" key="9">
    <source>
        <dbReference type="Pfam" id="PF00884"/>
    </source>
</evidence>
<feature type="transmembrane region" description="Helical" evidence="8">
    <location>
        <begin position="150"/>
        <end position="169"/>
    </location>
</feature>
<dbReference type="InterPro" id="IPR017850">
    <property type="entry name" value="Alkaline_phosphatase_core_sf"/>
</dbReference>
<dbReference type="InterPro" id="IPR040423">
    <property type="entry name" value="PEA_transferase"/>
</dbReference>
<keyword evidence="6 8" id="KW-1133">Transmembrane helix</keyword>
<protein>
    <submittedName>
        <fullName evidence="11">Lipid A ethanolaminephosphotransferase</fullName>
        <ecNumber evidence="11">2.7.8.-</ecNumber>
    </submittedName>
</protein>
<reference evidence="11 12" key="1">
    <citation type="submission" date="2023-07" db="EMBL/GenBank/DDBJ databases">
        <title>Genomic Encyclopedia of Type Strains, Phase IV (KMG-IV): sequencing the most valuable type-strain genomes for metagenomic binning, comparative biology and taxonomic classification.</title>
        <authorList>
            <person name="Goeker M."/>
        </authorList>
    </citation>
    <scope>NUCLEOTIDE SEQUENCE [LARGE SCALE GENOMIC DNA]</scope>
    <source>
        <strain evidence="11 12">DSM 1111</strain>
    </source>
</reference>
<evidence type="ECO:0000256" key="8">
    <source>
        <dbReference type="SAM" id="Phobius"/>
    </source>
</evidence>
<dbReference type="PANTHER" id="PTHR30443">
    <property type="entry name" value="INNER MEMBRANE PROTEIN"/>
    <property type="match status" value="1"/>
</dbReference>
<feature type="domain" description="Sulfatase N-terminal" evidence="9">
    <location>
        <begin position="236"/>
        <end position="522"/>
    </location>
</feature>
<evidence type="ECO:0000313" key="11">
    <source>
        <dbReference type="EMBL" id="MDQ0419688.1"/>
    </source>
</evidence>
<dbReference type="CDD" id="cd16017">
    <property type="entry name" value="LptA"/>
    <property type="match status" value="1"/>
</dbReference>
<proteinExistence type="predicted"/>
<dbReference type="PANTHER" id="PTHR30443:SF0">
    <property type="entry name" value="PHOSPHOETHANOLAMINE TRANSFERASE EPTA"/>
    <property type="match status" value="1"/>
</dbReference>
<gene>
    <name evidence="11" type="ORF">J2045_000701</name>
</gene>
<dbReference type="Pfam" id="PF08019">
    <property type="entry name" value="EptA_B_N"/>
    <property type="match status" value="1"/>
</dbReference>
<evidence type="ECO:0000256" key="1">
    <source>
        <dbReference type="ARBA" id="ARBA00004429"/>
    </source>
</evidence>
<dbReference type="GO" id="GO:0016740">
    <property type="term" value="F:transferase activity"/>
    <property type="evidence" value="ECO:0007669"/>
    <property type="project" value="UniProtKB-KW"/>
</dbReference>
<name>A0ABU0G2Y4_9HYPH</name>
<organism evidence="11 12">
    <name type="scientific">Peteryoungia aggregata LMG 23059</name>
    <dbReference type="NCBI Taxonomy" id="1368425"/>
    <lineage>
        <taxon>Bacteria</taxon>
        <taxon>Pseudomonadati</taxon>
        <taxon>Pseudomonadota</taxon>
        <taxon>Alphaproteobacteria</taxon>
        <taxon>Hyphomicrobiales</taxon>
        <taxon>Rhizobiaceae</taxon>
        <taxon>Peteryoungia</taxon>
    </lineage>
</organism>
<evidence type="ECO:0000256" key="7">
    <source>
        <dbReference type="ARBA" id="ARBA00023136"/>
    </source>
</evidence>
<evidence type="ECO:0000259" key="10">
    <source>
        <dbReference type="Pfam" id="PF08019"/>
    </source>
</evidence>
<accession>A0ABU0G2Y4</accession>
<feature type="transmembrane region" description="Helical" evidence="8">
    <location>
        <begin position="76"/>
        <end position="97"/>
    </location>
</feature>
<keyword evidence="7 8" id="KW-0472">Membrane</keyword>
<dbReference type="EC" id="2.7.8.-" evidence="11"/>
<dbReference type="Gene3D" id="3.40.720.10">
    <property type="entry name" value="Alkaline Phosphatase, subunit A"/>
    <property type="match status" value="1"/>
</dbReference>
<dbReference type="SUPFAM" id="SSF53649">
    <property type="entry name" value="Alkaline phosphatase-like"/>
    <property type="match status" value="1"/>
</dbReference>
<dbReference type="InterPro" id="IPR012549">
    <property type="entry name" value="EptA-like_N"/>
</dbReference>
<evidence type="ECO:0000256" key="2">
    <source>
        <dbReference type="ARBA" id="ARBA00022475"/>
    </source>
</evidence>
<comment type="caution">
    <text evidence="11">The sequence shown here is derived from an EMBL/GenBank/DDBJ whole genome shotgun (WGS) entry which is preliminary data.</text>
</comment>
<dbReference type="Proteomes" id="UP001238496">
    <property type="component" value="Unassembled WGS sequence"/>
</dbReference>
<keyword evidence="2" id="KW-1003">Cell membrane</keyword>
<keyword evidence="12" id="KW-1185">Reference proteome</keyword>
<dbReference type="InterPro" id="IPR058130">
    <property type="entry name" value="PEA_transf_C"/>
</dbReference>